<dbReference type="SUPFAM" id="SSF53335">
    <property type="entry name" value="S-adenosyl-L-methionine-dependent methyltransferases"/>
    <property type="match status" value="1"/>
</dbReference>
<dbReference type="Pfam" id="PF00378">
    <property type="entry name" value="ECH_1"/>
    <property type="match status" value="1"/>
</dbReference>
<dbReference type="InterPro" id="IPR047180">
    <property type="entry name" value="HoxX-like"/>
</dbReference>
<dbReference type="InterPro" id="IPR036477">
    <property type="entry name" value="Formyl_transf_N_sf"/>
</dbReference>
<reference evidence="2" key="1">
    <citation type="submission" date="2020-09" db="EMBL/GenBank/DDBJ databases">
        <title>Comparative genome analyses of four rice-infecting Rhizoctonia solani isolates reveal extensive enrichment of homogalacturonan modification genes.</title>
        <authorList>
            <person name="Lee D.-Y."/>
            <person name="Jeon J."/>
            <person name="Kim K.-T."/>
            <person name="Cheong K."/>
            <person name="Song H."/>
            <person name="Choi G."/>
            <person name="Ko J."/>
            <person name="Opiyo S.O."/>
            <person name="Zuo S."/>
            <person name="Madhav S."/>
            <person name="Lee Y.-H."/>
            <person name="Wang G.-L."/>
        </authorList>
    </citation>
    <scope>NUCLEOTIDE SEQUENCE</scope>
    <source>
        <strain evidence="2">AG1-IA B2</strain>
    </source>
</reference>
<organism evidence="2 3">
    <name type="scientific">Rhizoctonia solani</name>
    <dbReference type="NCBI Taxonomy" id="456999"/>
    <lineage>
        <taxon>Eukaryota</taxon>
        <taxon>Fungi</taxon>
        <taxon>Dikarya</taxon>
        <taxon>Basidiomycota</taxon>
        <taxon>Agaricomycotina</taxon>
        <taxon>Agaricomycetes</taxon>
        <taxon>Cantharellales</taxon>
        <taxon>Ceratobasidiaceae</taxon>
        <taxon>Rhizoctonia</taxon>
    </lineage>
</organism>
<dbReference type="Proteomes" id="UP000614334">
    <property type="component" value="Unassembled WGS sequence"/>
</dbReference>
<dbReference type="InterPro" id="IPR029045">
    <property type="entry name" value="ClpP/crotonase-like_dom_sf"/>
</dbReference>
<feature type="region of interest" description="Disordered" evidence="1">
    <location>
        <begin position="1183"/>
        <end position="1270"/>
    </location>
</feature>
<dbReference type="PANTHER" id="PTHR43388">
    <property type="entry name" value="HYDROGENASE MATURATION FACTOR HOXX"/>
    <property type="match status" value="1"/>
</dbReference>
<dbReference type="SUPFAM" id="SSF53328">
    <property type="entry name" value="Formyltransferase"/>
    <property type="match status" value="1"/>
</dbReference>
<accession>A0A8H7IFV9</accession>
<keyword evidence="2" id="KW-0808">Transferase</keyword>
<feature type="region of interest" description="Disordered" evidence="1">
    <location>
        <begin position="1091"/>
        <end position="1138"/>
    </location>
</feature>
<feature type="region of interest" description="Disordered" evidence="1">
    <location>
        <begin position="755"/>
        <end position="777"/>
    </location>
</feature>
<feature type="compositionally biased region" description="Polar residues" evidence="1">
    <location>
        <begin position="1227"/>
        <end position="1239"/>
    </location>
</feature>
<proteinExistence type="predicted"/>
<name>A0A8H7IFV9_9AGAM</name>
<dbReference type="Gene3D" id="3.40.50.150">
    <property type="entry name" value="Vaccinia Virus protein VP39"/>
    <property type="match status" value="1"/>
</dbReference>
<dbReference type="EMBL" id="JACYCF010000008">
    <property type="protein sequence ID" value="KAF8755678.1"/>
    <property type="molecule type" value="Genomic_DNA"/>
</dbReference>
<comment type="caution">
    <text evidence="2">The sequence shown here is derived from an EMBL/GenBank/DDBJ whole genome shotgun (WGS) entry which is preliminary data.</text>
</comment>
<evidence type="ECO:0000313" key="3">
    <source>
        <dbReference type="Proteomes" id="UP000614334"/>
    </source>
</evidence>
<dbReference type="InterPro" id="IPR001753">
    <property type="entry name" value="Enoyl-CoA_hydra/iso"/>
</dbReference>
<dbReference type="Gene3D" id="3.40.50.12230">
    <property type="match status" value="1"/>
</dbReference>
<dbReference type="CDD" id="cd02440">
    <property type="entry name" value="AdoMet_MTases"/>
    <property type="match status" value="1"/>
</dbReference>
<dbReference type="GO" id="GO:0016740">
    <property type="term" value="F:transferase activity"/>
    <property type="evidence" value="ECO:0007669"/>
    <property type="project" value="UniProtKB-KW"/>
</dbReference>
<evidence type="ECO:0000313" key="2">
    <source>
        <dbReference type="EMBL" id="KAF8755678.1"/>
    </source>
</evidence>
<dbReference type="CDD" id="cd06558">
    <property type="entry name" value="crotonase-like"/>
    <property type="match status" value="1"/>
</dbReference>
<dbReference type="SUPFAM" id="SSF52096">
    <property type="entry name" value="ClpP/crotonase"/>
    <property type="match status" value="1"/>
</dbReference>
<dbReference type="Pfam" id="PF13489">
    <property type="entry name" value="Methyltransf_23"/>
    <property type="match status" value="1"/>
</dbReference>
<feature type="compositionally biased region" description="Polar residues" evidence="1">
    <location>
        <begin position="559"/>
        <end position="573"/>
    </location>
</feature>
<dbReference type="Gene3D" id="3.90.226.10">
    <property type="entry name" value="2-enoyl-CoA Hydratase, Chain A, domain 1"/>
    <property type="match status" value="1"/>
</dbReference>
<protein>
    <submittedName>
        <fullName evidence="2">Formyl transferase</fullName>
    </submittedName>
</protein>
<gene>
    <name evidence="2" type="ORF">RHS01_05249</name>
</gene>
<evidence type="ECO:0000256" key="1">
    <source>
        <dbReference type="SAM" id="MobiDB-lite"/>
    </source>
</evidence>
<sequence>MSQSYIDLTTESDPIYYVDDITDYDGSEADTSSIVTDSTMSTLESTEARSYFREVYGRMFPADANLPVLLPSDNSTVTRLELQHLSIKLALNGNYWGPVRQNLLAPTPHRKRVLDLVTLEGTWVQEMSREFPDVDFVSLDLSPLTPHRPCPNVVFEVYDLYNGFAEPDNSFDVVHLRHAAVPMKDFKSLVREVHRVLRPGGIVLFCEYELEVYDAEFPDIPAWASLPGISNALRLARGGLAHQGVNVYVWRDLPEVAATLIPIRNPSRASSAAPSPSQSEPDGVRGFTGIQTWANIMPAAPWHPDPRKREPPDGLSFYLPLIEVLPFRKPSNKATRYNSAFMRQLCGLASILNCRLSFPMRILFFVTAHNSLSQRVYTALTDATYGHHISVEYATSAEAMIEAAELAKPDIILCPFLTRKVPQEVYEKYLTLIVHPGAPGDAGPSALDWVLMGDTGLLTSAPETLARVASAPLPSKPRSHWAVTVLQAEEEFDKGPVWAWEQFELPQTAEVDGLAYATITKAGLYRAHVTRAALTAVLAALERIEAASVQRAAHDLNAETASQTPDLPSNPTSHAVDETNPSIEPLNPKFPVDLSPPDEAKFSVTLKAPAVTCAVAIRAGDSQPGVLVRWLDPRDSPTVQGKNVFVYNAWVEENRLPIWCDEVPVGKIAATRDGAVLVKTADHGRLGGCGLWITHVRVPLAKGVSGGLNPKLPAVDGLRSAGLGAAVQNAREWNICGRLSLNKIGVTASQASRLNLGGKNDREPGNKPGSNSKSLGTVARPHMSTLITSGSGFGGSYFSNGIALNTVEGSEDPSLEGWKNINAINDVVELVISDSSEPAKRLAQNSKVADAFKPLFGGASLAERGIVTIASVRSNVAAGGFAVATAADIVLCSESAVINPHYRGVGLYGSEFHTYSFYERAGEEKARELLRTMLPMSAVEACKLGLVDEVMKGGDADCYVGQTKAYVRQLAGERADAISKYRSAPWTRPASEEVSVVSLTDLLISNKLATHAKFTRPLVSYRHAELAFVRKIAPKTTPLRFATHRRENGKLDEEETDDFDAAEGWVAGAGVEWSWVGLPPPPTSEAWEEVYPEISSSESNQEHHTPELSAANSTASLAEPMTKAEPQTPTETAMKPMSESLLSDKEGSMVHIKMGVMPEQLVSASKSTSTRSRLFVPVRSIRRKSDAGIQRSPADGSLAPPSPTGSSNSGLRRSRSSVEVGSGGSEQDQSGRNRSTNRISRWFGSTFKSVKSPTAPRMMLPKTPEGTATADKEGVLFPCYYDNNKTD</sequence>
<feature type="region of interest" description="Disordered" evidence="1">
    <location>
        <begin position="559"/>
        <end position="581"/>
    </location>
</feature>
<dbReference type="InterPro" id="IPR029063">
    <property type="entry name" value="SAM-dependent_MTases_sf"/>
</dbReference>
<dbReference type="PANTHER" id="PTHR43388:SF1">
    <property type="entry name" value="HYDROGENASE MATURATION FACTOR HOXX"/>
    <property type="match status" value="1"/>
</dbReference>